<dbReference type="InterPro" id="IPR003825">
    <property type="entry name" value="Colicin-V_CvpA"/>
</dbReference>
<evidence type="ECO:0000313" key="6">
    <source>
        <dbReference type="EMBL" id="QCI24638.1"/>
    </source>
</evidence>
<protein>
    <submittedName>
        <fullName evidence="6">Uncharacterized protein</fullName>
    </submittedName>
</protein>
<accession>A0A4D6YFW5</accession>
<evidence type="ECO:0000256" key="3">
    <source>
        <dbReference type="ARBA" id="ARBA00022989"/>
    </source>
</evidence>
<keyword evidence="4 5" id="KW-0472">Membrane</keyword>
<keyword evidence="2 5" id="KW-0812">Transmembrane</keyword>
<dbReference type="RefSeq" id="WP_158344043.1">
    <property type="nucleotide sequence ID" value="NZ_CP034861.1"/>
</dbReference>
<name>A0A4D6YFW5_9GAMM</name>
<gene>
    <name evidence="6" type="ORF">D9V75_00805</name>
</gene>
<evidence type="ECO:0000256" key="5">
    <source>
        <dbReference type="SAM" id="Phobius"/>
    </source>
</evidence>
<evidence type="ECO:0000313" key="7">
    <source>
        <dbReference type="Proteomes" id="UP000298673"/>
    </source>
</evidence>
<evidence type="ECO:0000256" key="1">
    <source>
        <dbReference type="ARBA" id="ARBA00004141"/>
    </source>
</evidence>
<dbReference type="EMBL" id="CP034861">
    <property type="protein sequence ID" value="QCI24638.1"/>
    <property type="molecule type" value="Genomic_DNA"/>
</dbReference>
<sequence>MKKFFNFLLKIFILKIKLSRFNLILGGGIGILRGLFLSYLFLIIFSYFNYKKYTFYIKNSIFFSTFLHLINYWIDCS</sequence>
<comment type="subcellular location">
    <subcellularLocation>
        <location evidence="1">Membrane</location>
        <topology evidence="1">Multi-pass membrane protein</topology>
    </subcellularLocation>
</comment>
<evidence type="ECO:0000256" key="4">
    <source>
        <dbReference type="ARBA" id="ARBA00023136"/>
    </source>
</evidence>
<dbReference type="AlphaFoldDB" id="A0A4D6YFW5"/>
<feature type="transmembrane region" description="Helical" evidence="5">
    <location>
        <begin position="53"/>
        <end position="74"/>
    </location>
</feature>
<reference evidence="6 7" key="2">
    <citation type="submission" date="2019-05" db="EMBL/GenBank/DDBJ databases">
        <title>Genome evolution of the obligate endosymbiont Buchnera aphidicola.</title>
        <authorList>
            <person name="Moran N.A."/>
        </authorList>
    </citation>
    <scope>NUCLEOTIDE SEQUENCE [LARGE SCALE GENOMIC DNA]</scope>
    <source>
        <strain evidence="6 7">Mst</strain>
    </source>
</reference>
<proteinExistence type="predicted"/>
<dbReference type="GO" id="GO:0016020">
    <property type="term" value="C:membrane"/>
    <property type="evidence" value="ECO:0007669"/>
    <property type="project" value="UniProtKB-SubCell"/>
</dbReference>
<keyword evidence="3 5" id="KW-1133">Transmembrane helix</keyword>
<reference evidence="6 7" key="1">
    <citation type="submission" date="2018-12" db="EMBL/GenBank/DDBJ databases">
        <authorList>
            <person name="Chong R.A."/>
        </authorList>
    </citation>
    <scope>NUCLEOTIDE SEQUENCE [LARGE SCALE GENOMIC DNA]</scope>
    <source>
        <strain evidence="6 7">Mst</strain>
    </source>
</reference>
<feature type="transmembrane region" description="Helical" evidence="5">
    <location>
        <begin position="21"/>
        <end position="47"/>
    </location>
</feature>
<dbReference type="Pfam" id="PF02674">
    <property type="entry name" value="Colicin_V"/>
    <property type="match status" value="1"/>
</dbReference>
<dbReference type="Proteomes" id="UP000298673">
    <property type="component" value="Chromosome"/>
</dbReference>
<organism evidence="6 7">
    <name type="scientific">Buchnera aphidicola</name>
    <name type="common">Muscaphis stroyani</name>
    <dbReference type="NCBI Taxonomy" id="1241869"/>
    <lineage>
        <taxon>Bacteria</taxon>
        <taxon>Pseudomonadati</taxon>
        <taxon>Pseudomonadota</taxon>
        <taxon>Gammaproteobacteria</taxon>
        <taxon>Enterobacterales</taxon>
        <taxon>Erwiniaceae</taxon>
        <taxon>Buchnera</taxon>
    </lineage>
</organism>
<dbReference type="GO" id="GO:0009403">
    <property type="term" value="P:toxin biosynthetic process"/>
    <property type="evidence" value="ECO:0007669"/>
    <property type="project" value="InterPro"/>
</dbReference>
<evidence type="ECO:0000256" key="2">
    <source>
        <dbReference type="ARBA" id="ARBA00022692"/>
    </source>
</evidence>